<protein>
    <submittedName>
        <fullName evidence="1">3-oxoacyl-ACP synthase III family protein</fullName>
    </submittedName>
</protein>
<evidence type="ECO:0000313" key="2">
    <source>
        <dbReference type="Proteomes" id="UP001631969"/>
    </source>
</evidence>
<evidence type="ECO:0000313" key="1">
    <source>
        <dbReference type="EMBL" id="MFM9330138.1"/>
    </source>
</evidence>
<gene>
    <name evidence="1" type="ORF">ACI1P1_17705</name>
</gene>
<dbReference type="Proteomes" id="UP001631969">
    <property type="component" value="Unassembled WGS sequence"/>
</dbReference>
<name>A0ACC7NZG7_9BACL</name>
<reference evidence="1" key="1">
    <citation type="submission" date="2024-12" db="EMBL/GenBank/DDBJ databases">
        <authorList>
            <person name="Wu N."/>
        </authorList>
    </citation>
    <scope>NUCLEOTIDE SEQUENCE</scope>
    <source>
        <strain evidence="1">P15</strain>
    </source>
</reference>
<proteinExistence type="predicted"/>
<accession>A0ACC7NZG7</accession>
<organism evidence="1 2">
    <name type="scientific">Paenibacillus mesotrionivorans</name>
    <dbReference type="NCBI Taxonomy" id="3160968"/>
    <lineage>
        <taxon>Bacteria</taxon>
        <taxon>Bacillati</taxon>
        <taxon>Bacillota</taxon>
        <taxon>Bacilli</taxon>
        <taxon>Bacillales</taxon>
        <taxon>Paenibacillaceae</taxon>
        <taxon>Paenibacillus</taxon>
    </lineage>
</organism>
<comment type="caution">
    <text evidence="1">The sequence shown here is derived from an EMBL/GenBank/DDBJ whole genome shotgun (WGS) entry which is preliminary data.</text>
</comment>
<keyword evidence="2" id="KW-1185">Reference proteome</keyword>
<sequence>MQHSNVRISGVGTYHPQNKLTNEVIFEHFRKVGKDVESLYKHLGREERYYADPGETAITMGVIAAKRALEDANLSPDQIQMIVFASDTPEYLIPTNALLISRELETKNAHIVYDLNANCTGMITAIDQVYRYMDHKKLRYALLVSSVHISPWCNEDDELYYGAWGDSGAAVVLERVESDERFGVIDSEFFSDSSYYRMTTMPDSGMARIHDESLPLAKRKGGWEPVDFDFLPEKWNILIRELAQRNGLELKQIDHIIFSQFSIYAIKEALKNLGLEDDPRLYTFVGNKYGYTGHTSPIFGLSHALQDGKIKDGDNVVFISAGAGYIISSFLYKFDGALLK</sequence>
<dbReference type="EMBL" id="JBJURJ010000011">
    <property type="protein sequence ID" value="MFM9330138.1"/>
    <property type="molecule type" value="Genomic_DNA"/>
</dbReference>